<accession>A0A2P8HJD2</accession>
<name>A0A2P8HJD2_CHINA</name>
<protein>
    <submittedName>
        <fullName evidence="1">Uncharacterized protein</fullName>
    </submittedName>
</protein>
<evidence type="ECO:0000313" key="1">
    <source>
        <dbReference type="EMBL" id="PSL46328.1"/>
    </source>
</evidence>
<evidence type="ECO:0000313" key="2">
    <source>
        <dbReference type="Proteomes" id="UP000240971"/>
    </source>
</evidence>
<proteinExistence type="predicted"/>
<reference evidence="1 2" key="1">
    <citation type="submission" date="2018-03" db="EMBL/GenBank/DDBJ databases">
        <title>Genomic Encyclopedia of Archaeal and Bacterial Type Strains, Phase II (KMG-II): from individual species to whole genera.</title>
        <authorList>
            <person name="Goeker M."/>
        </authorList>
    </citation>
    <scope>NUCLEOTIDE SEQUENCE [LARGE SCALE GENOMIC DNA]</scope>
    <source>
        <strain evidence="1 2">DSM 24859</strain>
    </source>
</reference>
<organism evidence="1 2">
    <name type="scientific">Chitinophaga niastensis</name>
    <dbReference type="NCBI Taxonomy" id="536980"/>
    <lineage>
        <taxon>Bacteria</taxon>
        <taxon>Pseudomonadati</taxon>
        <taxon>Bacteroidota</taxon>
        <taxon>Chitinophagia</taxon>
        <taxon>Chitinophagales</taxon>
        <taxon>Chitinophagaceae</taxon>
        <taxon>Chitinophaga</taxon>
    </lineage>
</organism>
<comment type="caution">
    <text evidence="1">The sequence shown here is derived from an EMBL/GenBank/DDBJ whole genome shotgun (WGS) entry which is preliminary data.</text>
</comment>
<keyword evidence="2" id="KW-1185">Reference proteome</keyword>
<dbReference type="Proteomes" id="UP000240971">
    <property type="component" value="Unassembled WGS sequence"/>
</dbReference>
<dbReference type="AlphaFoldDB" id="A0A2P8HJD2"/>
<dbReference type="EMBL" id="PYAW01000003">
    <property type="protein sequence ID" value="PSL46328.1"/>
    <property type="molecule type" value="Genomic_DNA"/>
</dbReference>
<sequence>MHQLWAVNDTHRSYLFTLNLLIMVHKRKYQAAAKNGQSADNKKYW</sequence>
<gene>
    <name evidence="1" type="ORF">CLV51_103306</name>
</gene>